<dbReference type="EMBL" id="JABFAC010000001">
    <property type="protein sequence ID" value="MBA0605255.1"/>
    <property type="molecule type" value="Genomic_DNA"/>
</dbReference>
<protein>
    <submittedName>
        <fullName evidence="1">Uncharacterized protein</fullName>
    </submittedName>
</protein>
<evidence type="ECO:0000313" key="1">
    <source>
        <dbReference type="EMBL" id="MBA0605255.1"/>
    </source>
</evidence>
<comment type="caution">
    <text evidence="1">The sequence shown here is derived from an EMBL/GenBank/DDBJ whole genome shotgun (WGS) entry which is preliminary data.</text>
</comment>
<sequence>VKYKDTLRCFITCIDDAERHDEDVVTLVDDDDFYDVMRQRLKFLKIDMQLNNGKLSKPCVASSQSFIPLRSPSFQPPSEGFNTVTADSSIQLVVSSGCPCTTIDVSNLDPLRDGGLRVVIPKSTNVDSTLKVNKESIYLCNSLDIRQALKVLKLERNSLEHLLQHYYGDSATKEYLVNSLPIPQKAKEAIGGITKLTHSDGRSMVINVEYN</sequence>
<dbReference type="AlphaFoldDB" id="A0A7J8QUR5"/>
<keyword evidence="2" id="KW-1185">Reference proteome</keyword>
<name>A0A7J8QUR5_GOSDV</name>
<gene>
    <name evidence="1" type="ORF">Godav_017847</name>
</gene>
<dbReference type="Proteomes" id="UP000593561">
    <property type="component" value="Unassembled WGS sequence"/>
</dbReference>
<evidence type="ECO:0000313" key="2">
    <source>
        <dbReference type="Proteomes" id="UP000593561"/>
    </source>
</evidence>
<organism evidence="1 2">
    <name type="scientific">Gossypium davidsonii</name>
    <name type="common">Davidson's cotton</name>
    <name type="synonym">Gossypium klotzschianum subsp. davidsonii</name>
    <dbReference type="NCBI Taxonomy" id="34287"/>
    <lineage>
        <taxon>Eukaryota</taxon>
        <taxon>Viridiplantae</taxon>
        <taxon>Streptophyta</taxon>
        <taxon>Embryophyta</taxon>
        <taxon>Tracheophyta</taxon>
        <taxon>Spermatophyta</taxon>
        <taxon>Magnoliopsida</taxon>
        <taxon>eudicotyledons</taxon>
        <taxon>Gunneridae</taxon>
        <taxon>Pentapetalae</taxon>
        <taxon>rosids</taxon>
        <taxon>malvids</taxon>
        <taxon>Malvales</taxon>
        <taxon>Malvaceae</taxon>
        <taxon>Malvoideae</taxon>
        <taxon>Gossypium</taxon>
    </lineage>
</organism>
<proteinExistence type="predicted"/>
<feature type="non-terminal residue" evidence="1">
    <location>
        <position position="211"/>
    </location>
</feature>
<accession>A0A7J8QUR5</accession>
<reference evidence="1 2" key="1">
    <citation type="journal article" date="2019" name="Genome Biol. Evol.">
        <title>Insights into the evolution of the New World diploid cottons (Gossypium, subgenus Houzingenia) based on genome sequencing.</title>
        <authorList>
            <person name="Grover C.E."/>
            <person name="Arick M.A. 2nd"/>
            <person name="Thrash A."/>
            <person name="Conover J.L."/>
            <person name="Sanders W.S."/>
            <person name="Peterson D.G."/>
            <person name="Frelichowski J.E."/>
            <person name="Scheffler J.A."/>
            <person name="Scheffler B.E."/>
            <person name="Wendel J.F."/>
        </authorList>
    </citation>
    <scope>NUCLEOTIDE SEQUENCE [LARGE SCALE GENOMIC DNA]</scope>
    <source>
        <strain evidence="1">27</strain>
        <tissue evidence="1">Leaf</tissue>
    </source>
</reference>